<feature type="domain" description="Velvet" evidence="6">
    <location>
        <begin position="262"/>
        <end position="455"/>
    </location>
</feature>
<reference evidence="7" key="2">
    <citation type="journal article" date="2020" name="Nat. Commun.">
        <title>Large-scale genome sequencing of mycorrhizal fungi provides insights into the early evolution of symbiotic traits.</title>
        <authorList>
            <person name="Miyauchi S."/>
            <person name="Kiss E."/>
            <person name="Kuo A."/>
            <person name="Drula E."/>
            <person name="Kohler A."/>
            <person name="Sanchez-Garcia M."/>
            <person name="Morin E."/>
            <person name="Andreopoulos B."/>
            <person name="Barry K.W."/>
            <person name="Bonito G."/>
            <person name="Buee M."/>
            <person name="Carver A."/>
            <person name="Chen C."/>
            <person name="Cichocki N."/>
            <person name="Clum A."/>
            <person name="Culley D."/>
            <person name="Crous P.W."/>
            <person name="Fauchery L."/>
            <person name="Girlanda M."/>
            <person name="Hayes R.D."/>
            <person name="Keri Z."/>
            <person name="LaButti K."/>
            <person name="Lipzen A."/>
            <person name="Lombard V."/>
            <person name="Magnuson J."/>
            <person name="Maillard F."/>
            <person name="Murat C."/>
            <person name="Nolan M."/>
            <person name="Ohm R.A."/>
            <person name="Pangilinan J."/>
            <person name="Pereira M.F."/>
            <person name="Perotto S."/>
            <person name="Peter M."/>
            <person name="Pfister S."/>
            <person name="Riley R."/>
            <person name="Sitrit Y."/>
            <person name="Stielow J.B."/>
            <person name="Szollosi G."/>
            <person name="Zifcakova L."/>
            <person name="Stursova M."/>
            <person name="Spatafora J.W."/>
            <person name="Tedersoo L."/>
            <person name="Vaario L.M."/>
            <person name="Yamada A."/>
            <person name="Yan M."/>
            <person name="Wang P."/>
            <person name="Xu J."/>
            <person name="Bruns T."/>
            <person name="Baldrian P."/>
            <person name="Vilgalys R."/>
            <person name="Dunand C."/>
            <person name="Henrissat B."/>
            <person name="Grigoriev I.V."/>
            <person name="Hibbett D."/>
            <person name="Nagy L.G."/>
            <person name="Martin F.M."/>
        </authorList>
    </citation>
    <scope>NUCLEOTIDE SEQUENCE</scope>
    <source>
        <strain evidence="7">Prilba</strain>
    </source>
</reference>
<reference evidence="7" key="1">
    <citation type="submission" date="2019-10" db="EMBL/GenBank/DDBJ databases">
        <authorList>
            <consortium name="DOE Joint Genome Institute"/>
            <person name="Kuo A."/>
            <person name="Miyauchi S."/>
            <person name="Kiss E."/>
            <person name="Drula E."/>
            <person name="Kohler A."/>
            <person name="Sanchez-Garcia M."/>
            <person name="Andreopoulos B."/>
            <person name="Barry K.W."/>
            <person name="Bonito G."/>
            <person name="Buee M."/>
            <person name="Carver A."/>
            <person name="Chen C."/>
            <person name="Cichocki N."/>
            <person name="Clum A."/>
            <person name="Culley D."/>
            <person name="Crous P.W."/>
            <person name="Fauchery L."/>
            <person name="Girlanda M."/>
            <person name="Hayes R."/>
            <person name="Keri Z."/>
            <person name="LaButti K."/>
            <person name="Lipzen A."/>
            <person name="Lombard V."/>
            <person name="Magnuson J."/>
            <person name="Maillard F."/>
            <person name="Morin E."/>
            <person name="Murat C."/>
            <person name="Nolan M."/>
            <person name="Ohm R."/>
            <person name="Pangilinan J."/>
            <person name="Pereira M."/>
            <person name="Perotto S."/>
            <person name="Peter M."/>
            <person name="Riley R."/>
            <person name="Sitrit Y."/>
            <person name="Stielow B."/>
            <person name="Szollosi G."/>
            <person name="Zifcakova L."/>
            <person name="Stursova M."/>
            <person name="Spatafora J.W."/>
            <person name="Tedersoo L."/>
            <person name="Vaario L.-M."/>
            <person name="Yamada A."/>
            <person name="Yan M."/>
            <person name="Wang P."/>
            <person name="Xu J."/>
            <person name="Bruns T."/>
            <person name="Baldrian P."/>
            <person name="Vilgalys R."/>
            <person name="Henrissat B."/>
            <person name="Grigoriev I.V."/>
            <person name="Hibbett D."/>
            <person name="Nagy L.G."/>
            <person name="Martin F.M."/>
        </authorList>
    </citation>
    <scope>NUCLEOTIDE SEQUENCE</scope>
    <source>
        <strain evidence="7">Prilba</strain>
    </source>
</reference>
<keyword evidence="4" id="KW-0539">Nucleus</keyword>
<feature type="region of interest" description="Disordered" evidence="5">
    <location>
        <begin position="200"/>
        <end position="241"/>
    </location>
</feature>
<keyword evidence="2" id="KW-0805">Transcription regulation</keyword>
<dbReference type="InterPro" id="IPR021740">
    <property type="entry name" value="Velvet"/>
</dbReference>
<name>A0A9P5MVE4_9AGAM</name>
<accession>A0A9P5MVE4</accession>
<protein>
    <submittedName>
        <fullName evidence="7">Velvet factor-domain-containing protein</fullName>
    </submittedName>
</protein>
<dbReference type="PANTHER" id="PTHR33572:SF15">
    <property type="entry name" value="VELVET DOMAIN-CONTAINING PROTEIN"/>
    <property type="match status" value="1"/>
</dbReference>
<dbReference type="PANTHER" id="PTHR33572">
    <property type="entry name" value="SPORE DEVELOPMENT REGULATOR VOSA"/>
    <property type="match status" value="1"/>
</dbReference>
<dbReference type="Gene3D" id="2.60.40.3960">
    <property type="entry name" value="Velvet domain"/>
    <property type="match status" value="1"/>
</dbReference>
<evidence type="ECO:0000256" key="2">
    <source>
        <dbReference type="ARBA" id="ARBA00023015"/>
    </source>
</evidence>
<keyword evidence="3" id="KW-0804">Transcription</keyword>
<dbReference type="GO" id="GO:0005634">
    <property type="term" value="C:nucleus"/>
    <property type="evidence" value="ECO:0007669"/>
    <property type="project" value="UniProtKB-SubCell"/>
</dbReference>
<dbReference type="Pfam" id="PF11754">
    <property type="entry name" value="Velvet"/>
    <property type="match status" value="1"/>
</dbReference>
<evidence type="ECO:0000256" key="3">
    <source>
        <dbReference type="ARBA" id="ARBA00023163"/>
    </source>
</evidence>
<keyword evidence="8" id="KW-1185">Reference proteome</keyword>
<gene>
    <name evidence="7" type="ORF">DFH94DRAFT_745531</name>
</gene>
<dbReference type="InterPro" id="IPR038491">
    <property type="entry name" value="Velvet_dom_sf"/>
</dbReference>
<evidence type="ECO:0000259" key="6">
    <source>
        <dbReference type="PROSITE" id="PS51821"/>
    </source>
</evidence>
<dbReference type="EMBL" id="WHVB01000009">
    <property type="protein sequence ID" value="KAF8479738.1"/>
    <property type="molecule type" value="Genomic_DNA"/>
</dbReference>
<evidence type="ECO:0000313" key="7">
    <source>
        <dbReference type="EMBL" id="KAF8479738.1"/>
    </source>
</evidence>
<dbReference type="InterPro" id="IPR037525">
    <property type="entry name" value="Velvet_dom"/>
</dbReference>
<evidence type="ECO:0000256" key="5">
    <source>
        <dbReference type="SAM" id="MobiDB-lite"/>
    </source>
</evidence>
<dbReference type="AlphaFoldDB" id="A0A9P5MVE4"/>
<dbReference type="PROSITE" id="PS51821">
    <property type="entry name" value="VELVET"/>
    <property type="match status" value="1"/>
</dbReference>
<comment type="subcellular location">
    <subcellularLocation>
        <location evidence="1">Nucleus</location>
    </subcellularLocation>
</comment>
<evidence type="ECO:0000313" key="8">
    <source>
        <dbReference type="Proteomes" id="UP000759537"/>
    </source>
</evidence>
<evidence type="ECO:0000256" key="4">
    <source>
        <dbReference type="ARBA" id="ARBA00023242"/>
    </source>
</evidence>
<dbReference type="OrthoDB" id="3056235at2759"/>
<feature type="compositionally biased region" description="Low complexity" evidence="5">
    <location>
        <begin position="200"/>
        <end position="223"/>
    </location>
</feature>
<organism evidence="7 8">
    <name type="scientific">Russula ochroleuca</name>
    <dbReference type="NCBI Taxonomy" id="152965"/>
    <lineage>
        <taxon>Eukaryota</taxon>
        <taxon>Fungi</taxon>
        <taxon>Dikarya</taxon>
        <taxon>Basidiomycota</taxon>
        <taxon>Agaricomycotina</taxon>
        <taxon>Agaricomycetes</taxon>
        <taxon>Russulales</taxon>
        <taxon>Russulaceae</taxon>
        <taxon>Russula</taxon>
    </lineage>
</organism>
<proteinExistence type="predicted"/>
<dbReference type="Proteomes" id="UP000759537">
    <property type="component" value="Unassembled WGS sequence"/>
</dbReference>
<evidence type="ECO:0000256" key="1">
    <source>
        <dbReference type="ARBA" id="ARBA00004123"/>
    </source>
</evidence>
<sequence>MNGRSDGRGPNTAFSRVPPVWPDPCSESVPASVYELLRFPYSNLLPRSYLVIPSLPADTWHHVSIVVAELRMAVHLRPTDPLPAPAPLIPDLAGVCISLNTNRWVDDWWRPPEQSKLCLLGDGSSGVLSLLALFQPHKLYALMFEMAFSVNLCSVMLHVSRAHLRCDPQGCISRDSGEAPTLPRNARVIAALRHIPSSIPARSISDRPSSSRSSDSPYYTRPSAGSGNWGAPRPPTRLPEPQCASLLPSTAYLPDNPGVVSPQRETKTYYLEVIQQPEVSAEFGTAALSRLPLAPPLVAQLIIRDSRGNVIESDPDHPYLICHLSLYSADGMTVLDPVSSSNRQFPPDRLLYGNLVSSPHFLRNLQGRSGVYFLFPDVSVRLRGRYILQLTLMRLSRVDASGMVRVGESGSILAQTRTRPFDVRPRHMYVAPRKPCRRPAHTVALLMAGVPQRKHH</sequence>
<comment type="caution">
    <text evidence="7">The sequence shown here is derived from an EMBL/GenBank/DDBJ whole genome shotgun (WGS) entry which is preliminary data.</text>
</comment>